<accession>A0A8T3AHH7</accession>
<dbReference type="EMBL" id="JAGYWB010000016">
    <property type="protein sequence ID" value="KAI0495986.1"/>
    <property type="molecule type" value="Genomic_DNA"/>
</dbReference>
<organism evidence="1 2">
    <name type="scientific">Dendrobium nobile</name>
    <name type="common">Orchid</name>
    <dbReference type="NCBI Taxonomy" id="94219"/>
    <lineage>
        <taxon>Eukaryota</taxon>
        <taxon>Viridiplantae</taxon>
        <taxon>Streptophyta</taxon>
        <taxon>Embryophyta</taxon>
        <taxon>Tracheophyta</taxon>
        <taxon>Spermatophyta</taxon>
        <taxon>Magnoliopsida</taxon>
        <taxon>Liliopsida</taxon>
        <taxon>Asparagales</taxon>
        <taxon>Orchidaceae</taxon>
        <taxon>Epidendroideae</taxon>
        <taxon>Malaxideae</taxon>
        <taxon>Dendrobiinae</taxon>
        <taxon>Dendrobium</taxon>
    </lineage>
</organism>
<sequence>MITLEKIFIKCKGIGEFIVKLTMKISRLKSNYSRIPLLLEESNEAERQKLTRGAKRVEKEENWI</sequence>
<evidence type="ECO:0000313" key="2">
    <source>
        <dbReference type="Proteomes" id="UP000829196"/>
    </source>
</evidence>
<dbReference type="Proteomes" id="UP000829196">
    <property type="component" value="Unassembled WGS sequence"/>
</dbReference>
<name>A0A8T3AHH7_DENNO</name>
<comment type="caution">
    <text evidence="1">The sequence shown here is derived from an EMBL/GenBank/DDBJ whole genome shotgun (WGS) entry which is preliminary data.</text>
</comment>
<protein>
    <submittedName>
        <fullName evidence="1">Uncharacterized protein</fullName>
    </submittedName>
</protein>
<dbReference type="AlphaFoldDB" id="A0A8T3AHH7"/>
<reference evidence="1" key="1">
    <citation type="journal article" date="2022" name="Front. Genet.">
        <title>Chromosome-Scale Assembly of the Dendrobium nobile Genome Provides Insights Into the Molecular Mechanism of the Biosynthesis of the Medicinal Active Ingredient of Dendrobium.</title>
        <authorList>
            <person name="Xu Q."/>
            <person name="Niu S.-C."/>
            <person name="Li K.-L."/>
            <person name="Zheng P.-J."/>
            <person name="Zhang X.-J."/>
            <person name="Jia Y."/>
            <person name="Liu Y."/>
            <person name="Niu Y.-X."/>
            <person name="Yu L.-H."/>
            <person name="Chen D.-F."/>
            <person name="Zhang G.-Q."/>
        </authorList>
    </citation>
    <scope>NUCLEOTIDE SEQUENCE</scope>
    <source>
        <tissue evidence="1">Leaf</tissue>
    </source>
</reference>
<evidence type="ECO:0000313" key="1">
    <source>
        <dbReference type="EMBL" id="KAI0495986.1"/>
    </source>
</evidence>
<keyword evidence="2" id="KW-1185">Reference proteome</keyword>
<dbReference type="SMR" id="A0A8T3AHH7"/>
<gene>
    <name evidence="1" type="ORF">KFK09_022293</name>
</gene>
<proteinExistence type="predicted"/>